<feature type="compositionally biased region" description="Low complexity" evidence="1">
    <location>
        <begin position="144"/>
        <end position="159"/>
    </location>
</feature>
<accession>A0A8I2YP82</accession>
<name>A0A8I2YP82_9AGAM</name>
<feature type="region of interest" description="Disordered" evidence="1">
    <location>
        <begin position="192"/>
        <end position="214"/>
    </location>
</feature>
<dbReference type="AlphaFoldDB" id="A0A8I2YP82"/>
<evidence type="ECO:0000313" key="3">
    <source>
        <dbReference type="Proteomes" id="UP000683000"/>
    </source>
</evidence>
<evidence type="ECO:0000256" key="1">
    <source>
        <dbReference type="SAM" id="MobiDB-lite"/>
    </source>
</evidence>
<protein>
    <submittedName>
        <fullName evidence="2">Uncharacterized protein</fullName>
    </submittedName>
</protein>
<dbReference type="Proteomes" id="UP000683000">
    <property type="component" value="Unassembled WGS sequence"/>
</dbReference>
<organism evidence="2 3">
    <name type="scientific">Boletus reticuloceps</name>
    <dbReference type="NCBI Taxonomy" id="495285"/>
    <lineage>
        <taxon>Eukaryota</taxon>
        <taxon>Fungi</taxon>
        <taxon>Dikarya</taxon>
        <taxon>Basidiomycota</taxon>
        <taxon>Agaricomycotina</taxon>
        <taxon>Agaricomycetes</taxon>
        <taxon>Agaricomycetidae</taxon>
        <taxon>Boletales</taxon>
        <taxon>Boletineae</taxon>
        <taxon>Boletaceae</taxon>
        <taxon>Boletoideae</taxon>
        <taxon>Boletus</taxon>
    </lineage>
</organism>
<proteinExistence type="predicted"/>
<dbReference type="EMBL" id="JAGFBS010000013">
    <property type="protein sequence ID" value="KAG6375880.1"/>
    <property type="molecule type" value="Genomic_DNA"/>
</dbReference>
<comment type="caution">
    <text evidence="2">The sequence shown here is derived from an EMBL/GenBank/DDBJ whole genome shotgun (WGS) entry which is preliminary data.</text>
</comment>
<evidence type="ECO:0000313" key="2">
    <source>
        <dbReference type="EMBL" id="KAG6375880.1"/>
    </source>
</evidence>
<dbReference type="OrthoDB" id="18487at2759"/>
<keyword evidence="3" id="KW-1185">Reference proteome</keyword>
<feature type="region of interest" description="Disordered" evidence="1">
    <location>
        <begin position="128"/>
        <end position="180"/>
    </location>
</feature>
<sequence length="214" mass="24204">MALGCAFIFVAFLYCWRRRARKQRAKATAVFASAKALDHKSNWRLRLMRFGERLFGHSHNDPRPDSEEIALWKLRAAEEARHNRVEKLVGAYGFSRANSPHDPTQMESHDYESYHSQRLSGVSLYSEVTGMPQRGPEPRQPVKTNLLSSRFSSTTLGSSVYKKPSLMRREPFSPKPQTDAEVYAASVRQLSTATGGSSWVKPTNTGGSRNPFRK</sequence>
<reference evidence="2" key="1">
    <citation type="submission" date="2021-03" db="EMBL/GenBank/DDBJ databases">
        <title>Evolutionary innovations through gain and loss of genes in the ectomycorrhizal Boletales.</title>
        <authorList>
            <person name="Wu G."/>
            <person name="Miyauchi S."/>
            <person name="Morin E."/>
            <person name="Yang Z.-L."/>
            <person name="Xu J."/>
            <person name="Martin F.M."/>
        </authorList>
    </citation>
    <scope>NUCLEOTIDE SEQUENCE</scope>
    <source>
        <strain evidence="2">BR01</strain>
    </source>
</reference>
<gene>
    <name evidence="2" type="ORF">JVT61DRAFT_2746</name>
</gene>
<feature type="compositionally biased region" description="Polar residues" evidence="1">
    <location>
        <begin position="192"/>
        <end position="208"/>
    </location>
</feature>